<keyword evidence="1" id="KW-1133">Transmembrane helix</keyword>
<dbReference type="EMBL" id="NXNG01000001">
    <property type="protein sequence ID" value="PWT27710.1"/>
    <property type="molecule type" value="Genomic_DNA"/>
</dbReference>
<name>A0A317G5G0_BUTFI</name>
<evidence type="ECO:0000313" key="2">
    <source>
        <dbReference type="EMBL" id="PWT27710.1"/>
    </source>
</evidence>
<dbReference type="InterPro" id="IPR032340">
    <property type="entry name" value="DUF4860"/>
</dbReference>
<organism evidence="2 3">
    <name type="scientific">Butyrivibrio fibrisolvens</name>
    <dbReference type="NCBI Taxonomy" id="831"/>
    <lineage>
        <taxon>Bacteria</taxon>
        <taxon>Bacillati</taxon>
        <taxon>Bacillota</taxon>
        <taxon>Clostridia</taxon>
        <taxon>Lachnospirales</taxon>
        <taxon>Lachnospiraceae</taxon>
        <taxon>Butyrivibrio</taxon>
    </lineage>
</organism>
<dbReference type="RefSeq" id="WP_022752635.1">
    <property type="nucleotide sequence ID" value="NZ_CM009896.1"/>
</dbReference>
<evidence type="ECO:0000313" key="3">
    <source>
        <dbReference type="Proteomes" id="UP000245488"/>
    </source>
</evidence>
<keyword evidence="1" id="KW-0812">Transmembrane</keyword>
<dbReference type="Pfam" id="PF16152">
    <property type="entry name" value="DUF4860"/>
    <property type="match status" value="1"/>
</dbReference>
<reference evidence="2 3" key="1">
    <citation type="submission" date="2017-09" db="EMBL/GenBank/DDBJ databases">
        <title>High-quality draft genome sequence of Butyrivibrio fibrisolvens INBov1, isolated from cow rumen.</title>
        <authorList>
            <person name="Rodriguez Hernaez J."/>
            <person name="Rivarola M."/>
            <person name="Paniego N."/>
            <person name="Cravero S."/>
            <person name="Ceron Cucchi M."/>
            <person name="Martinez M.C."/>
        </authorList>
    </citation>
    <scope>NUCLEOTIDE SEQUENCE [LARGE SCALE GENOMIC DNA]</scope>
    <source>
        <strain evidence="2 3">INBov1</strain>
    </source>
</reference>
<sequence>MNPDNDKRHIIDIFFIISLLFGFVFCAVLIIALGASIYERGVSSSNSNFDKRTASTYIVQKVRQSDDNGAISVGDIGDIPALTITRTIGGSSYTTYMYAYNGYLMEVFARTDIDISPQSGQRIIKMNAMDIKISSSNLITVEITDMEGQLTEVLISPLSQGGQT</sequence>
<comment type="caution">
    <text evidence="2">The sequence shown here is derived from an EMBL/GenBank/DDBJ whole genome shotgun (WGS) entry which is preliminary data.</text>
</comment>
<feature type="transmembrane region" description="Helical" evidence="1">
    <location>
        <begin position="12"/>
        <end position="38"/>
    </location>
</feature>
<keyword evidence="1" id="KW-0472">Membrane</keyword>
<evidence type="ECO:0000256" key="1">
    <source>
        <dbReference type="SAM" id="Phobius"/>
    </source>
</evidence>
<proteinExistence type="predicted"/>
<keyword evidence="3" id="KW-1185">Reference proteome</keyword>
<protein>
    <submittedName>
        <fullName evidence="2">DUF4860 domain-containing protein</fullName>
    </submittedName>
</protein>
<dbReference type="Proteomes" id="UP000245488">
    <property type="component" value="Chromosome"/>
</dbReference>
<dbReference type="AlphaFoldDB" id="A0A317G5G0"/>
<gene>
    <name evidence="2" type="ORF">CPT75_11685</name>
</gene>
<accession>A0A317G5G0</accession>